<name>A0A645AU78_9ZZZZ</name>
<evidence type="ECO:0000259" key="7">
    <source>
        <dbReference type="PROSITE" id="PS50893"/>
    </source>
</evidence>
<dbReference type="PANTHER" id="PTHR42788:SF7">
    <property type="entry name" value="NITRATE ABC TRANSPORTER ATP-BINDING PROTEIN"/>
    <property type="match status" value="1"/>
</dbReference>
<protein>
    <submittedName>
        <fullName evidence="8">Energy-coupling factor transporter ATP-binding protein EcfA1</fullName>
        <ecNumber evidence="8">3.6.3.-</ecNumber>
    </submittedName>
</protein>
<keyword evidence="8" id="KW-0378">Hydrolase</keyword>
<dbReference type="SUPFAM" id="SSF52540">
    <property type="entry name" value="P-loop containing nucleoside triphosphate hydrolases"/>
    <property type="match status" value="1"/>
</dbReference>
<dbReference type="InterPro" id="IPR003439">
    <property type="entry name" value="ABC_transporter-like_ATP-bd"/>
</dbReference>
<evidence type="ECO:0000256" key="3">
    <source>
        <dbReference type="ARBA" id="ARBA00022475"/>
    </source>
</evidence>
<reference evidence="8" key="1">
    <citation type="submission" date="2019-08" db="EMBL/GenBank/DDBJ databases">
        <authorList>
            <person name="Kucharzyk K."/>
            <person name="Murdoch R.W."/>
            <person name="Higgins S."/>
            <person name="Loffler F."/>
        </authorList>
    </citation>
    <scope>NUCLEOTIDE SEQUENCE</scope>
</reference>
<evidence type="ECO:0000256" key="6">
    <source>
        <dbReference type="ARBA" id="ARBA00023136"/>
    </source>
</evidence>
<evidence type="ECO:0000256" key="1">
    <source>
        <dbReference type="ARBA" id="ARBA00004202"/>
    </source>
</evidence>
<dbReference type="PANTHER" id="PTHR42788">
    <property type="entry name" value="TAURINE IMPORT ATP-BINDING PROTEIN-RELATED"/>
    <property type="match status" value="1"/>
</dbReference>
<dbReference type="PROSITE" id="PS50893">
    <property type="entry name" value="ABC_TRANSPORTER_2"/>
    <property type="match status" value="1"/>
</dbReference>
<dbReference type="InterPro" id="IPR050166">
    <property type="entry name" value="ABC_transporter_ATP-bind"/>
</dbReference>
<evidence type="ECO:0000256" key="2">
    <source>
        <dbReference type="ARBA" id="ARBA00022448"/>
    </source>
</evidence>
<comment type="subcellular location">
    <subcellularLocation>
        <location evidence="1">Cell membrane</location>
        <topology evidence="1">Peripheral membrane protein</topology>
    </subcellularLocation>
</comment>
<keyword evidence="6" id="KW-0472">Membrane</keyword>
<evidence type="ECO:0000256" key="5">
    <source>
        <dbReference type="ARBA" id="ARBA00022840"/>
    </source>
</evidence>
<feature type="domain" description="ABC transporter" evidence="7">
    <location>
        <begin position="10"/>
        <end position="257"/>
    </location>
</feature>
<dbReference type="GO" id="GO:0016887">
    <property type="term" value="F:ATP hydrolysis activity"/>
    <property type="evidence" value="ECO:0007669"/>
    <property type="project" value="InterPro"/>
</dbReference>
<accession>A0A645AU78</accession>
<dbReference type="InterPro" id="IPR027417">
    <property type="entry name" value="P-loop_NTPase"/>
</dbReference>
<keyword evidence="2" id="KW-0813">Transport</keyword>
<dbReference type="InterPro" id="IPR003593">
    <property type="entry name" value="AAA+_ATPase"/>
</dbReference>
<dbReference type="EMBL" id="VSSQ01014818">
    <property type="protein sequence ID" value="MPM54473.1"/>
    <property type="molecule type" value="Genomic_DNA"/>
</dbReference>
<sequence>MPLGNAAPLVRMEHIRKVFNQDTVSESYVFRDFDFTISRGEFISVVGSNGSGKTTLLNLLCGTLPADDGVILMNGKDITKMPEYRRSAFIGRVFQDPSKGTCPDLTILENLSLAYNKGKPYGLGRGVSRKNVDYFKSQLELLKLGLEDKMELQVGALSGGQRQALALLIATMTPIDLLVLDEHTAALDPKSSENVMILTDTVIREKNLTAIMVTHNLRYAVEYGNRLVMMHQGAAVIDSLSGKKEDYTINSLLKVFNEISIECGN</sequence>
<keyword evidence="3" id="KW-1003">Cell membrane</keyword>
<evidence type="ECO:0000256" key="4">
    <source>
        <dbReference type="ARBA" id="ARBA00022741"/>
    </source>
</evidence>
<dbReference type="SMART" id="SM00382">
    <property type="entry name" value="AAA"/>
    <property type="match status" value="1"/>
</dbReference>
<keyword evidence="5 8" id="KW-0067">ATP-binding</keyword>
<organism evidence="8">
    <name type="scientific">bioreactor metagenome</name>
    <dbReference type="NCBI Taxonomy" id="1076179"/>
    <lineage>
        <taxon>unclassified sequences</taxon>
        <taxon>metagenomes</taxon>
        <taxon>ecological metagenomes</taxon>
    </lineage>
</organism>
<proteinExistence type="predicted"/>
<dbReference type="EC" id="3.6.3.-" evidence="8"/>
<dbReference type="InterPro" id="IPR017871">
    <property type="entry name" value="ABC_transporter-like_CS"/>
</dbReference>
<dbReference type="Gene3D" id="3.40.50.300">
    <property type="entry name" value="P-loop containing nucleotide triphosphate hydrolases"/>
    <property type="match status" value="1"/>
</dbReference>
<dbReference type="AlphaFoldDB" id="A0A645AU78"/>
<keyword evidence="4" id="KW-0547">Nucleotide-binding</keyword>
<comment type="caution">
    <text evidence="8">The sequence shown here is derived from an EMBL/GenBank/DDBJ whole genome shotgun (WGS) entry which is preliminary data.</text>
</comment>
<dbReference type="GO" id="GO:0005886">
    <property type="term" value="C:plasma membrane"/>
    <property type="evidence" value="ECO:0007669"/>
    <property type="project" value="UniProtKB-SubCell"/>
</dbReference>
<evidence type="ECO:0000313" key="8">
    <source>
        <dbReference type="EMBL" id="MPM54473.1"/>
    </source>
</evidence>
<gene>
    <name evidence="8" type="primary">ecfA1_11</name>
    <name evidence="8" type="ORF">SDC9_101251</name>
</gene>
<dbReference type="PROSITE" id="PS00211">
    <property type="entry name" value="ABC_TRANSPORTER_1"/>
    <property type="match status" value="1"/>
</dbReference>
<dbReference type="GO" id="GO:0005524">
    <property type="term" value="F:ATP binding"/>
    <property type="evidence" value="ECO:0007669"/>
    <property type="project" value="UniProtKB-KW"/>
</dbReference>
<dbReference type="Pfam" id="PF00005">
    <property type="entry name" value="ABC_tran"/>
    <property type="match status" value="1"/>
</dbReference>